<proteinExistence type="predicted"/>
<comment type="caution">
    <text evidence="2">The sequence shown here is derived from an EMBL/GenBank/DDBJ whole genome shotgun (WGS) entry which is preliminary data.</text>
</comment>
<keyword evidence="1" id="KW-0812">Transmembrane</keyword>
<name>A0AA88I2P2_ARTSF</name>
<keyword evidence="3" id="KW-1185">Reference proteome</keyword>
<keyword evidence="1" id="KW-1133">Transmembrane helix</keyword>
<dbReference type="EMBL" id="JAVRJZ010000005">
    <property type="protein sequence ID" value="KAK2722830.1"/>
    <property type="molecule type" value="Genomic_DNA"/>
</dbReference>
<organism evidence="2 3">
    <name type="scientific">Artemia franciscana</name>
    <name type="common">Brine shrimp</name>
    <name type="synonym">Artemia sanfranciscana</name>
    <dbReference type="NCBI Taxonomy" id="6661"/>
    <lineage>
        <taxon>Eukaryota</taxon>
        <taxon>Metazoa</taxon>
        <taxon>Ecdysozoa</taxon>
        <taxon>Arthropoda</taxon>
        <taxon>Crustacea</taxon>
        <taxon>Branchiopoda</taxon>
        <taxon>Anostraca</taxon>
        <taxon>Artemiidae</taxon>
        <taxon>Artemia</taxon>
    </lineage>
</organism>
<keyword evidence="1" id="KW-0472">Membrane</keyword>
<accession>A0AA88I2P2</accession>
<evidence type="ECO:0000313" key="2">
    <source>
        <dbReference type="EMBL" id="KAK2722830.1"/>
    </source>
</evidence>
<evidence type="ECO:0000256" key="1">
    <source>
        <dbReference type="SAM" id="Phobius"/>
    </source>
</evidence>
<feature type="transmembrane region" description="Helical" evidence="1">
    <location>
        <begin position="5"/>
        <end position="23"/>
    </location>
</feature>
<dbReference type="AlphaFoldDB" id="A0AA88I2P2"/>
<sequence>MFFSIFYCGFFYVFIFFFFFLVYHEPYSGLKLVVSSSSSRDCELVSVAQEVEVSTLNENSVAFVASSNESNLSCADGNKSESSVIKSSGEISDFKLENGVLHVQIPISSKVKKVSFLRTNKGKMKSSTLSKTCFSNKAKKNTSTETDQVPKKTLQSSVSTETDNCTFIGAPCDGYSVLPGVSTQTDFETPVEKGTLFEDLWFCDSQTQTGMSFLENYGELMDNQTQTALSAAFGEVMPSFGIESADVAIQTAVDFS</sequence>
<gene>
    <name evidence="2" type="ORF">QYM36_003130</name>
</gene>
<reference evidence="2" key="1">
    <citation type="submission" date="2023-07" db="EMBL/GenBank/DDBJ databases">
        <title>Chromosome-level genome assembly of Artemia franciscana.</title>
        <authorList>
            <person name="Jo E."/>
        </authorList>
    </citation>
    <scope>NUCLEOTIDE SEQUENCE</scope>
    <source>
        <tissue evidence="2">Whole body</tissue>
    </source>
</reference>
<protein>
    <submittedName>
        <fullName evidence="2">Uncharacterized protein</fullName>
    </submittedName>
</protein>
<evidence type="ECO:0000313" key="3">
    <source>
        <dbReference type="Proteomes" id="UP001187531"/>
    </source>
</evidence>
<dbReference type="Proteomes" id="UP001187531">
    <property type="component" value="Unassembled WGS sequence"/>
</dbReference>